<comment type="caution">
    <text evidence="1">The sequence shown here is derived from an EMBL/GenBank/DDBJ whole genome shotgun (WGS) entry which is preliminary data.</text>
</comment>
<dbReference type="Proteomes" id="UP001055879">
    <property type="component" value="Linkage Group LG02"/>
</dbReference>
<proteinExistence type="predicted"/>
<protein>
    <submittedName>
        <fullName evidence="1">Uncharacterized protein</fullName>
    </submittedName>
</protein>
<dbReference type="EMBL" id="CM042048">
    <property type="protein sequence ID" value="KAI3757164.1"/>
    <property type="molecule type" value="Genomic_DNA"/>
</dbReference>
<accession>A0ACB9EDY0</accession>
<evidence type="ECO:0000313" key="1">
    <source>
        <dbReference type="EMBL" id="KAI3757164.1"/>
    </source>
</evidence>
<sequence>MVFVEIVLDFFFVNSGWTTIVWLLSEAKATPNWQKVIGEELVKHLTTCGFSSNLRATFFTRITNPPTAYTTITLRLLPPYSSLLKINVIRGVPLSFNQLISLDLKAKLTVTQWDI</sequence>
<evidence type="ECO:0000313" key="2">
    <source>
        <dbReference type="Proteomes" id="UP001055879"/>
    </source>
</evidence>
<name>A0ACB9EDY0_ARCLA</name>
<reference evidence="1 2" key="2">
    <citation type="journal article" date="2022" name="Mol. Ecol. Resour.">
        <title>The genomes of chicory, endive, great burdock and yacon provide insights into Asteraceae paleo-polyploidization history and plant inulin production.</title>
        <authorList>
            <person name="Fan W."/>
            <person name="Wang S."/>
            <person name="Wang H."/>
            <person name="Wang A."/>
            <person name="Jiang F."/>
            <person name="Liu H."/>
            <person name="Zhao H."/>
            <person name="Xu D."/>
            <person name="Zhang Y."/>
        </authorList>
    </citation>
    <scope>NUCLEOTIDE SEQUENCE [LARGE SCALE GENOMIC DNA]</scope>
    <source>
        <strain evidence="2">cv. Niubang</strain>
    </source>
</reference>
<keyword evidence="2" id="KW-1185">Reference proteome</keyword>
<gene>
    <name evidence="1" type="ORF">L6452_04698</name>
</gene>
<reference evidence="2" key="1">
    <citation type="journal article" date="2022" name="Mol. Ecol. Resour.">
        <title>The genomes of chicory, endive, great burdock and yacon provide insights into Asteraceae palaeo-polyploidization history and plant inulin production.</title>
        <authorList>
            <person name="Fan W."/>
            <person name="Wang S."/>
            <person name="Wang H."/>
            <person name="Wang A."/>
            <person name="Jiang F."/>
            <person name="Liu H."/>
            <person name="Zhao H."/>
            <person name="Xu D."/>
            <person name="Zhang Y."/>
        </authorList>
    </citation>
    <scope>NUCLEOTIDE SEQUENCE [LARGE SCALE GENOMIC DNA]</scope>
    <source>
        <strain evidence="2">cv. Niubang</strain>
    </source>
</reference>
<organism evidence="1 2">
    <name type="scientific">Arctium lappa</name>
    <name type="common">Greater burdock</name>
    <name type="synonym">Lappa major</name>
    <dbReference type="NCBI Taxonomy" id="4217"/>
    <lineage>
        <taxon>Eukaryota</taxon>
        <taxon>Viridiplantae</taxon>
        <taxon>Streptophyta</taxon>
        <taxon>Embryophyta</taxon>
        <taxon>Tracheophyta</taxon>
        <taxon>Spermatophyta</taxon>
        <taxon>Magnoliopsida</taxon>
        <taxon>eudicotyledons</taxon>
        <taxon>Gunneridae</taxon>
        <taxon>Pentapetalae</taxon>
        <taxon>asterids</taxon>
        <taxon>campanulids</taxon>
        <taxon>Asterales</taxon>
        <taxon>Asteraceae</taxon>
        <taxon>Carduoideae</taxon>
        <taxon>Cardueae</taxon>
        <taxon>Arctiinae</taxon>
        <taxon>Arctium</taxon>
    </lineage>
</organism>